<evidence type="ECO:0000256" key="9">
    <source>
        <dbReference type="ARBA" id="ARBA00023203"/>
    </source>
</evidence>
<feature type="compositionally biased region" description="Basic and acidic residues" evidence="17">
    <location>
        <begin position="214"/>
        <end position="224"/>
    </location>
</feature>
<feature type="compositionally biased region" description="Polar residues" evidence="17">
    <location>
        <begin position="188"/>
        <end position="213"/>
    </location>
</feature>
<feature type="compositionally biased region" description="Polar residues" evidence="17">
    <location>
        <begin position="41"/>
        <end position="51"/>
    </location>
</feature>
<evidence type="ECO:0000256" key="14">
    <source>
        <dbReference type="ARBA" id="ARBA00077125"/>
    </source>
</evidence>
<keyword evidence="5" id="KW-0221">Differentiation</keyword>
<feature type="domain" description="PDZ" evidence="19">
    <location>
        <begin position="582"/>
        <end position="663"/>
    </location>
</feature>
<evidence type="ECO:0000256" key="3">
    <source>
        <dbReference type="ARBA" id="ARBA00022490"/>
    </source>
</evidence>
<feature type="compositionally biased region" description="Polar residues" evidence="17">
    <location>
        <begin position="1351"/>
        <end position="1364"/>
    </location>
</feature>
<feature type="compositionally biased region" description="Acidic residues" evidence="17">
    <location>
        <begin position="371"/>
        <end position="383"/>
    </location>
</feature>
<feature type="compositionally biased region" description="Polar residues" evidence="17">
    <location>
        <begin position="105"/>
        <end position="125"/>
    </location>
</feature>
<dbReference type="InterPro" id="IPR036034">
    <property type="entry name" value="PDZ_sf"/>
</dbReference>
<protein>
    <recommendedName>
        <fullName evidence="12">Neurabin-1</fullName>
    </recommendedName>
    <alternativeName>
        <fullName evidence="14">Neurabin-I</fullName>
    </alternativeName>
    <alternativeName>
        <fullName evidence="13">Neural tissue-specific F-actin-binding protein I</fullName>
    </alternativeName>
    <alternativeName>
        <fullName evidence="15">Protein phosphatase 1 regulatory subunit 9A</fullName>
    </alternativeName>
</protein>
<dbReference type="GO" id="GO:0014069">
    <property type="term" value="C:postsynaptic density"/>
    <property type="evidence" value="ECO:0007669"/>
    <property type="project" value="TreeGrafter"/>
</dbReference>
<feature type="compositionally biased region" description="Basic and acidic residues" evidence="17">
    <location>
        <begin position="1258"/>
        <end position="1270"/>
    </location>
</feature>
<dbReference type="FunFam" id="2.30.42.10:FF:000010">
    <property type="entry name" value="Neurabin-1 isoform 1"/>
    <property type="match status" value="2"/>
</dbReference>
<feature type="region of interest" description="Disordered" evidence="17">
    <location>
        <begin position="89"/>
        <end position="334"/>
    </location>
</feature>
<evidence type="ECO:0000256" key="6">
    <source>
        <dbReference type="ARBA" id="ARBA00022902"/>
    </source>
</evidence>
<evidence type="ECO:0000256" key="16">
    <source>
        <dbReference type="SAM" id="Coils"/>
    </source>
</evidence>
<evidence type="ECO:0000259" key="19">
    <source>
        <dbReference type="PROSITE" id="PS50106"/>
    </source>
</evidence>
<dbReference type="Gene3D" id="1.10.150.50">
    <property type="entry name" value="Transcription Factor, Ets-1"/>
    <property type="match status" value="1"/>
</dbReference>
<feature type="region of interest" description="Disordered" evidence="17">
    <location>
        <begin position="1490"/>
        <end position="1525"/>
    </location>
</feature>
<dbReference type="Proteomes" id="UP000289886">
    <property type="component" value="Unassembled WGS sequence"/>
</dbReference>
<dbReference type="GO" id="GO:0030425">
    <property type="term" value="C:dendrite"/>
    <property type="evidence" value="ECO:0007669"/>
    <property type="project" value="TreeGrafter"/>
</dbReference>
<feature type="domain" description="PDZ" evidence="19">
    <location>
        <begin position="776"/>
        <end position="857"/>
    </location>
</feature>
<feature type="domain" description="SAM" evidence="18">
    <location>
        <begin position="1437"/>
        <end position="1500"/>
    </location>
</feature>
<dbReference type="FunFam" id="1.10.150.50:FF:000008">
    <property type="entry name" value="Neurabin-1 isoform 1-like protein"/>
    <property type="match status" value="1"/>
</dbReference>
<evidence type="ECO:0000256" key="1">
    <source>
        <dbReference type="ARBA" id="ARBA00004245"/>
    </source>
</evidence>
<keyword evidence="7" id="KW-0770">Synapse</keyword>
<reference evidence="20 21" key="1">
    <citation type="submission" date="2019-01" db="EMBL/GenBank/DDBJ databases">
        <title>Draft Genome and Complete Hox-Cluster Characterization of the Sterlet Sturgeon (Acipenser ruthenus).</title>
        <authorList>
            <person name="Wei Q."/>
        </authorList>
    </citation>
    <scope>NUCLEOTIDE SEQUENCE [LARGE SCALE GENOMIC DNA]</scope>
    <source>
        <strain evidence="20">WHYD16114868_AA</strain>
        <tissue evidence="20">Blood</tissue>
    </source>
</reference>
<feature type="region of interest" description="Disordered" evidence="17">
    <location>
        <begin position="367"/>
        <end position="533"/>
    </location>
</feature>
<dbReference type="PANTHER" id="PTHR16154">
    <property type="entry name" value="NEURABIN"/>
    <property type="match status" value="1"/>
</dbReference>
<feature type="compositionally biased region" description="Basic and acidic residues" evidence="17">
    <location>
        <begin position="1"/>
        <end position="12"/>
    </location>
</feature>
<evidence type="ECO:0000256" key="5">
    <source>
        <dbReference type="ARBA" id="ARBA00022782"/>
    </source>
</evidence>
<dbReference type="InterPro" id="IPR043446">
    <property type="entry name" value="Neurabin-like"/>
</dbReference>
<dbReference type="Pfam" id="PF07647">
    <property type="entry name" value="SAM_2"/>
    <property type="match status" value="1"/>
</dbReference>
<feature type="region of interest" description="Disordered" evidence="17">
    <location>
        <begin position="1114"/>
        <end position="1159"/>
    </location>
</feature>
<evidence type="ECO:0000256" key="7">
    <source>
        <dbReference type="ARBA" id="ARBA00023018"/>
    </source>
</evidence>
<evidence type="ECO:0000259" key="18">
    <source>
        <dbReference type="PROSITE" id="PS50105"/>
    </source>
</evidence>
<evidence type="ECO:0000313" key="20">
    <source>
        <dbReference type="EMBL" id="RXM36187.1"/>
    </source>
</evidence>
<evidence type="ECO:0000256" key="15">
    <source>
        <dbReference type="ARBA" id="ARBA00082439"/>
    </source>
</evidence>
<dbReference type="Pfam" id="PF17817">
    <property type="entry name" value="PDZ_5"/>
    <property type="match status" value="2"/>
</dbReference>
<dbReference type="GO" id="GO:0019722">
    <property type="term" value="P:calcium-mediated signaling"/>
    <property type="evidence" value="ECO:0007669"/>
    <property type="project" value="TreeGrafter"/>
</dbReference>
<dbReference type="Gene3D" id="2.30.42.10">
    <property type="match status" value="2"/>
</dbReference>
<feature type="region of interest" description="Disordered" evidence="17">
    <location>
        <begin position="1"/>
        <end position="64"/>
    </location>
</feature>
<comment type="subcellular location">
    <subcellularLocation>
        <location evidence="1">Cytoplasm</location>
        <location evidence="1">Cytoskeleton</location>
    </subcellularLocation>
    <subcellularLocation>
        <location evidence="11">Synapse</location>
    </subcellularLocation>
</comment>
<sequence>MIKTESKGDRTLRSASPHRNAYKSDFHAIKCSFDGAKPSDSALQKSYTNGSSDDREDTRGRPFGTRINKIKNIFLQMDGQQNENTEVKIMGRNEIPAVSPPKAPLTSSVPKTSFHGSTSPESPTSDKAPKSEDGDFDKIALSGKFSETRKLFERGIKDQTPIEKHSPTKTKARVSLGSVSDDGKSPRHSSGSSENTVSSLKSDLSPTSLTKGWQSERSDSEGGKHHVSRLSSLNAGPISRRLENFMVDSDNEEPNRLSCKGQPETESQQTVHRLSALAKPTSPIGHAIIKPNIGSTSVSSPSFRDQKQTPSSLVSNSFNFQREESSEAGKADGDVLINTGSAKLPEKDATLDHTAVGMVRAELVVVQNESSESDENEYENDVFEELKAESPKPDQREHPMNPFLEEEKQDFPVDGKEVENTVEKVVSGHGIVQEVQKSDSKVAEDYPEEGDGEEEEEEESEIEEQVENNSVKLSPNIYGIENAAFVDDKDTESEHQETEPKAEEEAYEEEYQSGADLNEIPGLSDEDDPLPRRKIKFSTSPIQVFSTYSNEDYDRRNDDVDPVSASAEYELEKRVEKMDVFPVEIEKGDNGLGISIIGMGVGADQGLEKLGIFVKTITEGGAAERDGRICINDQIVEVDGTSLVGVTQFFAATVLKNTKGTVSCQHYSYQDEHDEDEDEDEVLGSSFREKSEIFELPENEDMFLPSNMDFAQLAFKFKELQLQHAVTTAEITQLKEKVFSTYSNEDYDRRNDDVDPVSASAEYELEKRVEKMDVFPVEIEKGDNGLGISIIGMGVGADQGLEKLGIFVKTITEGGAAERDGRICINDQIVEVDGTSLVGVTQFFAATVLKNTKGTVSCQHYSYQDEHDEDEDEDEVLGSSFREKSEIFELPENEDMFLPSNMDFAQLAFKFKELQLQHAVTTAEITQLKEKLTAKETEKAEWETMQTQLQKDTEENKEKMKKLETYWLEAQTLCKTANEHLKETQSQYDALDKRYNKAKKLLKDYQQKEIDFVKKEEDQKRALDEKDRVHQEQLKKLQYRIAELEAQAFSGGQKALVCSKADLAEENPRLGSTEQLEGVWGVEEEAKGTVKKAQSVDTLLSDLDDLVPETVRLDTSANKAKAQLSLKAKRQPPSRNKLRETLGTGDQNGKENNESAVTESEALCVQNEMASTKAIQETLSLSLTRSYSGDRQKTEKPEVAENTPSRPEPSCTVPPRASPLHRTNNEDSVSPGQSTSKETSSPNSPTGFLRNVKKRESKGKGKEAKDEKVSEANYSPSLGKPKRRFPDFGGLRKSGGKGKKDKESLRSSMGSRGSGDLLEDSGGNLSPAESMSSIPTCMPFSWFGDSHKEPASSSTSLHYTSTETALEHGQEKSKNKNVSVIDDSNRGSPCSDLTGLVAEPNLSGRSHTLTFSSNETLDDSPATGKQNQWHNRPVSEWTTQQVCHWLMGMNMDQYTTEFTAKYIDGQQLMQLDSDKLKALGVSSQTDRATIKKKLKDMKKNQEKLEKQREKEARRSGKPLHVDSNC</sequence>
<keyword evidence="8 16" id="KW-0175">Coiled coil</keyword>
<feature type="compositionally biased region" description="Basic and acidic residues" evidence="17">
    <location>
        <begin position="486"/>
        <end position="504"/>
    </location>
</feature>
<evidence type="ECO:0000256" key="13">
    <source>
        <dbReference type="ARBA" id="ARBA00076637"/>
    </source>
</evidence>
<dbReference type="Pfam" id="PF00595">
    <property type="entry name" value="PDZ"/>
    <property type="match status" value="2"/>
</dbReference>
<keyword evidence="6" id="KW-0524">Neurogenesis</keyword>
<feature type="compositionally biased region" description="Basic and acidic residues" evidence="17">
    <location>
        <begin position="127"/>
        <end position="138"/>
    </location>
</feature>
<dbReference type="InterPro" id="IPR040645">
    <property type="entry name" value="Neurabin-1/2_PDZ"/>
</dbReference>
<feature type="compositionally biased region" description="Polar residues" evidence="17">
    <location>
        <begin position="1423"/>
        <end position="1433"/>
    </location>
</feature>
<feature type="compositionally biased region" description="Basic and acidic residues" evidence="17">
    <location>
        <begin position="146"/>
        <end position="166"/>
    </location>
</feature>
<dbReference type="GO" id="GO:0015629">
    <property type="term" value="C:actin cytoskeleton"/>
    <property type="evidence" value="ECO:0007669"/>
    <property type="project" value="TreeGrafter"/>
</dbReference>
<dbReference type="PROSITE" id="PS50106">
    <property type="entry name" value="PDZ"/>
    <property type="match status" value="2"/>
</dbReference>
<keyword evidence="10" id="KW-0206">Cytoskeleton</keyword>
<dbReference type="CDD" id="cd09512">
    <property type="entry name" value="SAM_Neurabin-like"/>
    <property type="match status" value="1"/>
</dbReference>
<evidence type="ECO:0000256" key="4">
    <source>
        <dbReference type="ARBA" id="ARBA00022553"/>
    </source>
</evidence>
<dbReference type="GO" id="GO:0007015">
    <property type="term" value="P:actin filament organization"/>
    <property type="evidence" value="ECO:0007669"/>
    <property type="project" value="TreeGrafter"/>
</dbReference>
<feature type="compositionally biased region" description="Basic and acidic residues" evidence="17">
    <location>
        <begin position="321"/>
        <end position="333"/>
    </location>
</feature>
<dbReference type="SMART" id="SM00454">
    <property type="entry name" value="SAM"/>
    <property type="match status" value="1"/>
</dbReference>
<keyword evidence="4" id="KW-0597">Phosphoprotein</keyword>
<dbReference type="GO" id="GO:0051015">
    <property type="term" value="F:actin filament binding"/>
    <property type="evidence" value="ECO:0007669"/>
    <property type="project" value="TreeGrafter"/>
</dbReference>
<feature type="region of interest" description="Disordered" evidence="17">
    <location>
        <begin position="1347"/>
        <end position="1433"/>
    </location>
</feature>
<name>A0A444ULY0_ACIRT</name>
<dbReference type="CDD" id="cd06790">
    <property type="entry name" value="PDZ_neurabin-like"/>
    <property type="match status" value="2"/>
</dbReference>
<dbReference type="SUPFAM" id="SSF50156">
    <property type="entry name" value="PDZ domain-like"/>
    <property type="match status" value="2"/>
</dbReference>
<keyword evidence="2" id="KW-0217">Developmental protein</keyword>
<dbReference type="GO" id="GO:0005737">
    <property type="term" value="C:cytoplasm"/>
    <property type="evidence" value="ECO:0007669"/>
    <property type="project" value="TreeGrafter"/>
</dbReference>
<evidence type="ECO:0000256" key="11">
    <source>
        <dbReference type="ARBA" id="ARBA00034103"/>
    </source>
</evidence>
<dbReference type="SUPFAM" id="SSF47769">
    <property type="entry name" value="SAM/Pointed domain"/>
    <property type="match status" value="1"/>
</dbReference>
<feature type="compositionally biased region" description="Low complexity" evidence="17">
    <location>
        <begin position="1306"/>
        <end position="1316"/>
    </location>
</feature>
<evidence type="ECO:0000256" key="17">
    <source>
        <dbReference type="SAM" id="MobiDB-lite"/>
    </source>
</evidence>
<proteinExistence type="predicted"/>
<feature type="compositionally biased region" description="Polar residues" evidence="17">
    <location>
        <begin position="1403"/>
        <end position="1415"/>
    </location>
</feature>
<dbReference type="SMART" id="SM00228">
    <property type="entry name" value="PDZ"/>
    <property type="match status" value="2"/>
</dbReference>
<accession>A0A444ULY0</accession>
<feature type="region of interest" description="Disordered" evidence="17">
    <location>
        <begin position="1184"/>
        <end position="1331"/>
    </location>
</feature>
<keyword evidence="21" id="KW-1185">Reference proteome</keyword>
<dbReference type="PANTHER" id="PTHR16154:SF26">
    <property type="entry name" value="PROTEIN PHOSPHATASE 1 REGULATORY SUBUNIT 9 LIKE"/>
    <property type="match status" value="1"/>
</dbReference>
<dbReference type="GO" id="GO:0031175">
    <property type="term" value="P:neuron projection development"/>
    <property type="evidence" value="ECO:0007669"/>
    <property type="project" value="TreeGrafter"/>
</dbReference>
<feature type="compositionally biased region" description="Basic and acidic residues" evidence="17">
    <location>
        <begin position="384"/>
        <end position="422"/>
    </location>
</feature>
<dbReference type="EMBL" id="SCEB01214294">
    <property type="protein sequence ID" value="RXM36187.1"/>
    <property type="molecule type" value="Genomic_DNA"/>
</dbReference>
<feature type="compositionally biased region" description="Basic and acidic residues" evidence="17">
    <location>
        <begin position="1497"/>
        <end position="1514"/>
    </location>
</feature>
<dbReference type="PROSITE" id="PS50105">
    <property type="entry name" value="SAM_DOMAIN"/>
    <property type="match status" value="1"/>
</dbReference>
<keyword evidence="3" id="KW-0963">Cytoplasm</keyword>
<feature type="compositionally biased region" description="Basic and acidic residues" evidence="17">
    <location>
        <begin position="1365"/>
        <end position="1374"/>
    </location>
</feature>
<evidence type="ECO:0000256" key="12">
    <source>
        <dbReference type="ARBA" id="ARBA00067399"/>
    </source>
</evidence>
<keyword evidence="9" id="KW-0009">Actin-binding</keyword>
<feature type="compositionally biased region" description="Polar residues" evidence="17">
    <location>
        <begin position="1226"/>
        <end position="1246"/>
    </location>
</feature>
<feature type="compositionally biased region" description="Basic and acidic residues" evidence="17">
    <location>
        <begin position="1188"/>
        <end position="1199"/>
    </location>
</feature>
<gene>
    <name evidence="20" type="ORF">EOD39_12159</name>
</gene>
<feature type="coiled-coil region" evidence="16">
    <location>
        <begin position="974"/>
        <end position="1047"/>
    </location>
</feature>
<evidence type="ECO:0000256" key="10">
    <source>
        <dbReference type="ARBA" id="ARBA00023212"/>
    </source>
</evidence>
<organism evidence="20 21">
    <name type="scientific">Acipenser ruthenus</name>
    <name type="common">Sterlet sturgeon</name>
    <dbReference type="NCBI Taxonomy" id="7906"/>
    <lineage>
        <taxon>Eukaryota</taxon>
        <taxon>Metazoa</taxon>
        <taxon>Chordata</taxon>
        <taxon>Craniata</taxon>
        <taxon>Vertebrata</taxon>
        <taxon>Euteleostomi</taxon>
        <taxon>Actinopterygii</taxon>
        <taxon>Chondrostei</taxon>
        <taxon>Acipenseriformes</taxon>
        <taxon>Acipenseridae</taxon>
        <taxon>Acipenser</taxon>
    </lineage>
</organism>
<feature type="coiled-coil region" evidence="16">
    <location>
        <begin position="911"/>
        <end position="945"/>
    </location>
</feature>
<comment type="caution">
    <text evidence="20">The sequence shown here is derived from an EMBL/GenBank/DDBJ whole genome shotgun (WGS) entry which is preliminary data.</text>
</comment>
<dbReference type="InterPro" id="IPR001478">
    <property type="entry name" value="PDZ"/>
</dbReference>
<evidence type="ECO:0000313" key="21">
    <source>
        <dbReference type="Proteomes" id="UP000289886"/>
    </source>
</evidence>
<dbReference type="InterPro" id="IPR001660">
    <property type="entry name" value="SAM"/>
</dbReference>
<dbReference type="InterPro" id="IPR013761">
    <property type="entry name" value="SAM/pointed_sf"/>
</dbReference>
<feature type="compositionally biased region" description="Acidic residues" evidence="17">
    <location>
        <begin position="445"/>
        <end position="466"/>
    </location>
</feature>
<evidence type="ECO:0000256" key="8">
    <source>
        <dbReference type="ARBA" id="ARBA00023054"/>
    </source>
</evidence>
<feature type="compositionally biased region" description="Polar residues" evidence="17">
    <location>
        <begin position="293"/>
        <end position="320"/>
    </location>
</feature>
<evidence type="ECO:0000256" key="2">
    <source>
        <dbReference type="ARBA" id="ARBA00022473"/>
    </source>
</evidence>